<reference evidence="3" key="1">
    <citation type="journal article" date="2013" name="Science">
        <title>The Amborella genome and the evolution of flowering plants.</title>
        <authorList>
            <consortium name="Amborella Genome Project"/>
        </authorList>
    </citation>
    <scope>NUCLEOTIDE SEQUENCE [LARGE SCALE GENOMIC DNA]</scope>
</reference>
<feature type="compositionally biased region" description="Basic and acidic residues" evidence="1">
    <location>
        <begin position="111"/>
        <end position="125"/>
    </location>
</feature>
<feature type="compositionally biased region" description="Basic and acidic residues" evidence="1">
    <location>
        <begin position="81"/>
        <end position="94"/>
    </location>
</feature>
<keyword evidence="3" id="KW-1185">Reference proteome</keyword>
<evidence type="ECO:0000313" key="2">
    <source>
        <dbReference type="EMBL" id="ERN06743.1"/>
    </source>
</evidence>
<sequence>MPRGSIEGERDFLVFDTDEREIERALHWALATSNFPDDLIDLSPSRKWQNQSRKFVPQREEIKLDGSVSSERPLSSSSWKRSNDIGREFSDSRTHQHPNANVGGRMPSFTGKDKTNKLNSHDIPRRRFGYGDDPMITHSQSFASDSASAPFILTPRQNGGHSLGTIEWKSALVDALSSCNQTLVVLHGPSSHNATLSLAVTSLKETPGMENLALKQSQQLIPVTSLMNKCVSSECTLHSSSELGNEFETSVASEYDYSVNSVAAFRTKWKENMKLWDKIMPRGMVAFRGKYGN</sequence>
<dbReference type="Proteomes" id="UP000017836">
    <property type="component" value="Unassembled WGS sequence"/>
</dbReference>
<accession>W1PFM0</accession>
<proteinExistence type="predicted"/>
<protein>
    <submittedName>
        <fullName evidence="2">Uncharacterized protein</fullName>
    </submittedName>
</protein>
<feature type="compositionally biased region" description="Low complexity" evidence="1">
    <location>
        <begin position="67"/>
        <end position="80"/>
    </location>
</feature>
<feature type="region of interest" description="Disordered" evidence="1">
    <location>
        <begin position="64"/>
        <end position="127"/>
    </location>
</feature>
<dbReference type="AlphaFoldDB" id="W1PFM0"/>
<dbReference type="HOGENOM" id="CLU_951050_0_0_1"/>
<organism evidence="2 3">
    <name type="scientific">Amborella trichopoda</name>
    <dbReference type="NCBI Taxonomy" id="13333"/>
    <lineage>
        <taxon>Eukaryota</taxon>
        <taxon>Viridiplantae</taxon>
        <taxon>Streptophyta</taxon>
        <taxon>Embryophyta</taxon>
        <taxon>Tracheophyta</taxon>
        <taxon>Spermatophyta</taxon>
        <taxon>Magnoliopsida</taxon>
        <taxon>Amborellales</taxon>
        <taxon>Amborellaceae</taxon>
        <taxon>Amborella</taxon>
    </lineage>
</organism>
<evidence type="ECO:0000256" key="1">
    <source>
        <dbReference type="SAM" id="MobiDB-lite"/>
    </source>
</evidence>
<dbReference type="Gramene" id="ERN06743">
    <property type="protein sequence ID" value="ERN06743"/>
    <property type="gene ID" value="AMTR_s00005p00081810"/>
</dbReference>
<evidence type="ECO:0000313" key="3">
    <source>
        <dbReference type="Proteomes" id="UP000017836"/>
    </source>
</evidence>
<gene>
    <name evidence="2" type="ORF">AMTR_s00005p00081810</name>
</gene>
<name>W1PFM0_AMBTC</name>
<dbReference type="EMBL" id="KI393866">
    <property type="protein sequence ID" value="ERN06743.1"/>
    <property type="molecule type" value="Genomic_DNA"/>
</dbReference>